<proteinExistence type="predicted"/>
<evidence type="ECO:0000313" key="3">
    <source>
        <dbReference type="Proteomes" id="UP000326671"/>
    </source>
</evidence>
<dbReference type="EMBL" id="VYKL01000007">
    <property type="protein sequence ID" value="KAA9029906.1"/>
    <property type="molecule type" value="Genomic_DNA"/>
</dbReference>
<reference evidence="2 3" key="1">
    <citation type="submission" date="2019-09" db="EMBL/GenBank/DDBJ databases">
        <title>Whole genome sequences of isolates from the Mars Exploration Rovers.</title>
        <authorList>
            <person name="Seuylemezian A."/>
            <person name="Vaishampayan P."/>
        </authorList>
    </citation>
    <scope>NUCLEOTIDE SEQUENCE [LARGE SCALE GENOMIC DNA]</scope>
    <source>
        <strain evidence="2 3">MER_TA_151</strain>
    </source>
</reference>
<keyword evidence="1" id="KW-0472">Membrane</keyword>
<comment type="caution">
    <text evidence="2">The sequence shown here is derived from an EMBL/GenBank/DDBJ whole genome shotgun (WGS) entry which is preliminary data.</text>
</comment>
<dbReference type="OrthoDB" id="9972969at2"/>
<keyword evidence="3" id="KW-1185">Reference proteome</keyword>
<keyword evidence="1" id="KW-1133">Transmembrane helix</keyword>
<gene>
    <name evidence="2" type="ORF">F4V44_02560</name>
</gene>
<keyword evidence="1" id="KW-0812">Transmembrane</keyword>
<evidence type="ECO:0000256" key="1">
    <source>
        <dbReference type="SAM" id="Phobius"/>
    </source>
</evidence>
<accession>A0A5J5I3K8</accession>
<feature type="transmembrane region" description="Helical" evidence="1">
    <location>
        <begin position="30"/>
        <end position="47"/>
    </location>
</feature>
<dbReference type="Proteomes" id="UP000326671">
    <property type="component" value="Unassembled WGS sequence"/>
</dbReference>
<sequence length="79" mass="8581">MFFLLLTGMIIAFIVGVALLIQGEILFGSIGISAGILLLLFIVIYYGKNKRKKKYDCTPDCGFPDCNLGPDCDCGPNCD</sequence>
<organism evidence="2 3">
    <name type="scientific">Niallia endozanthoxylica</name>
    <dbReference type="NCBI Taxonomy" id="2036016"/>
    <lineage>
        <taxon>Bacteria</taxon>
        <taxon>Bacillati</taxon>
        <taxon>Bacillota</taxon>
        <taxon>Bacilli</taxon>
        <taxon>Bacillales</taxon>
        <taxon>Bacillaceae</taxon>
        <taxon>Niallia</taxon>
    </lineage>
</organism>
<dbReference type="AlphaFoldDB" id="A0A5J5I3K8"/>
<evidence type="ECO:0000313" key="2">
    <source>
        <dbReference type="EMBL" id="KAA9029906.1"/>
    </source>
</evidence>
<name>A0A5J5I3K8_9BACI</name>
<protein>
    <submittedName>
        <fullName evidence="2">Uncharacterized protein</fullName>
    </submittedName>
</protein>
<dbReference type="RefSeq" id="WP_150438426.1">
    <property type="nucleotide sequence ID" value="NZ_VYKL01000007.1"/>
</dbReference>